<dbReference type="RefSeq" id="WP_320004607.1">
    <property type="nucleotide sequence ID" value="NZ_JAUHJS010000005.1"/>
</dbReference>
<protein>
    <submittedName>
        <fullName evidence="2">Uncharacterized protein</fullName>
    </submittedName>
</protein>
<name>A0ABT8F6R0_9BACT</name>
<reference evidence="2" key="1">
    <citation type="submission" date="2023-06" db="EMBL/GenBank/DDBJ databases">
        <title>Cytophagales bacterium Strain LB-30, isolated from soil.</title>
        <authorList>
            <person name="Liu B."/>
        </authorList>
    </citation>
    <scope>NUCLEOTIDE SEQUENCE</scope>
    <source>
        <strain evidence="2">LB-30</strain>
    </source>
</reference>
<feature type="chain" id="PRO_5045055019" evidence="1">
    <location>
        <begin position="24"/>
        <end position="195"/>
    </location>
</feature>
<dbReference type="Proteomes" id="UP001168552">
    <property type="component" value="Unassembled WGS sequence"/>
</dbReference>
<sequence>MILQKNSLLLLFAFLLLSMPVLGQKNDEYKAGYIVSNSNDTLHGYFMIDYRVNKEIVISFKKNLNEKTMENLDSYNYACLNLEDQFFLSTSVQDPNVMQKITRMIPRSINGFYEVFLYEYKVNGVYPREDFFIKGPNYFKQLEKKKSKLKPQLQLLFADDEFVLSEMERIGVSYDNAMMFFKVYNKRKAQTSNSK</sequence>
<evidence type="ECO:0000256" key="1">
    <source>
        <dbReference type="SAM" id="SignalP"/>
    </source>
</evidence>
<dbReference type="EMBL" id="JAUHJS010000005">
    <property type="protein sequence ID" value="MDN4166073.1"/>
    <property type="molecule type" value="Genomic_DNA"/>
</dbReference>
<comment type="caution">
    <text evidence="2">The sequence shown here is derived from an EMBL/GenBank/DDBJ whole genome shotgun (WGS) entry which is preliminary data.</text>
</comment>
<feature type="signal peptide" evidence="1">
    <location>
        <begin position="1"/>
        <end position="23"/>
    </location>
</feature>
<keyword evidence="1" id="KW-0732">Signal</keyword>
<gene>
    <name evidence="2" type="ORF">QWY31_11205</name>
</gene>
<organism evidence="2 3">
    <name type="scientific">Shiella aurantiaca</name>
    <dbReference type="NCBI Taxonomy" id="3058365"/>
    <lineage>
        <taxon>Bacteria</taxon>
        <taxon>Pseudomonadati</taxon>
        <taxon>Bacteroidota</taxon>
        <taxon>Cytophagia</taxon>
        <taxon>Cytophagales</taxon>
        <taxon>Shiellaceae</taxon>
        <taxon>Shiella</taxon>
    </lineage>
</organism>
<proteinExistence type="predicted"/>
<accession>A0ABT8F6R0</accession>
<keyword evidence="3" id="KW-1185">Reference proteome</keyword>
<evidence type="ECO:0000313" key="3">
    <source>
        <dbReference type="Proteomes" id="UP001168552"/>
    </source>
</evidence>
<evidence type="ECO:0000313" key="2">
    <source>
        <dbReference type="EMBL" id="MDN4166073.1"/>
    </source>
</evidence>